<comment type="similarity">
    <text evidence="2">Belongs to the polysaccharide deacetylase family.</text>
</comment>
<dbReference type="GO" id="GO:0046872">
    <property type="term" value="F:metal ion binding"/>
    <property type="evidence" value="ECO:0007669"/>
    <property type="project" value="UniProtKB-KW"/>
</dbReference>
<evidence type="ECO:0000313" key="8">
    <source>
        <dbReference type="EMBL" id="TPE62701.1"/>
    </source>
</evidence>
<dbReference type="InterPro" id="IPR050248">
    <property type="entry name" value="Polysacc_deacetylase_ArnD"/>
</dbReference>
<dbReference type="Proteomes" id="UP000319897">
    <property type="component" value="Unassembled WGS sequence"/>
</dbReference>
<evidence type="ECO:0000313" key="9">
    <source>
        <dbReference type="Proteomes" id="UP000319897"/>
    </source>
</evidence>
<keyword evidence="9" id="KW-1185">Reference proteome</keyword>
<dbReference type="GO" id="GO:0005975">
    <property type="term" value="P:carbohydrate metabolic process"/>
    <property type="evidence" value="ECO:0007669"/>
    <property type="project" value="InterPro"/>
</dbReference>
<comment type="caution">
    <text evidence="8">The sequence shown here is derived from an EMBL/GenBank/DDBJ whole genome shotgun (WGS) entry which is preliminary data.</text>
</comment>
<evidence type="ECO:0000256" key="1">
    <source>
        <dbReference type="ARBA" id="ARBA00003236"/>
    </source>
</evidence>
<proteinExistence type="inferred from homology"/>
<keyword evidence="5" id="KW-0378">Hydrolase</keyword>
<evidence type="ECO:0000256" key="3">
    <source>
        <dbReference type="ARBA" id="ARBA00020071"/>
    </source>
</evidence>
<evidence type="ECO:0000259" key="7">
    <source>
        <dbReference type="Pfam" id="PF01522"/>
    </source>
</evidence>
<dbReference type="OrthoDB" id="115239at2"/>
<feature type="domain" description="NodB homology" evidence="7">
    <location>
        <begin position="56"/>
        <end position="175"/>
    </location>
</feature>
<protein>
    <recommendedName>
        <fullName evidence="3">Chitooligosaccharide deacetylase</fullName>
    </recommendedName>
    <alternativeName>
        <fullName evidence="6">Nodulation protein B</fullName>
    </alternativeName>
</protein>
<dbReference type="PANTHER" id="PTHR10587">
    <property type="entry name" value="GLYCOSYL TRANSFERASE-RELATED"/>
    <property type="match status" value="1"/>
</dbReference>
<dbReference type="Pfam" id="PF01522">
    <property type="entry name" value="Polysacc_deac_1"/>
    <property type="match status" value="1"/>
</dbReference>
<accession>A0A501XPU0</accession>
<organism evidence="8 9">
    <name type="scientific">Sandaracinobacter neustonicus</name>
    <dbReference type="NCBI Taxonomy" id="1715348"/>
    <lineage>
        <taxon>Bacteria</taxon>
        <taxon>Pseudomonadati</taxon>
        <taxon>Pseudomonadota</taxon>
        <taxon>Alphaproteobacteria</taxon>
        <taxon>Sphingomonadales</taxon>
        <taxon>Sphingosinicellaceae</taxon>
        <taxon>Sandaracinobacter</taxon>
    </lineage>
</organism>
<dbReference type="InterPro" id="IPR011330">
    <property type="entry name" value="Glyco_hydro/deAcase_b/a-brl"/>
</dbReference>
<evidence type="ECO:0000256" key="5">
    <source>
        <dbReference type="ARBA" id="ARBA00022801"/>
    </source>
</evidence>
<evidence type="ECO:0000256" key="6">
    <source>
        <dbReference type="ARBA" id="ARBA00032976"/>
    </source>
</evidence>
<reference evidence="8 9" key="1">
    <citation type="submission" date="2019-06" db="EMBL/GenBank/DDBJ databases">
        <authorList>
            <person name="Lee I."/>
            <person name="Jang G.I."/>
            <person name="Hwang C.Y."/>
        </authorList>
    </citation>
    <scope>NUCLEOTIDE SEQUENCE [LARGE SCALE GENOMIC DNA]</scope>
    <source>
        <strain evidence="8 9">PAMC 28131</strain>
    </source>
</reference>
<dbReference type="AlphaFoldDB" id="A0A501XPU0"/>
<dbReference type="EMBL" id="VFSU01000017">
    <property type="protein sequence ID" value="TPE62701.1"/>
    <property type="molecule type" value="Genomic_DNA"/>
</dbReference>
<evidence type="ECO:0000256" key="4">
    <source>
        <dbReference type="ARBA" id="ARBA00022723"/>
    </source>
</evidence>
<dbReference type="InterPro" id="IPR002509">
    <property type="entry name" value="NODB_dom"/>
</dbReference>
<evidence type="ECO:0000256" key="2">
    <source>
        <dbReference type="ARBA" id="ARBA00010973"/>
    </source>
</evidence>
<dbReference type="Gene3D" id="3.20.20.370">
    <property type="entry name" value="Glycoside hydrolase/deacetylase"/>
    <property type="match status" value="1"/>
</dbReference>
<gene>
    <name evidence="8" type="ORF">FJQ54_05840</name>
</gene>
<keyword evidence="4" id="KW-0479">Metal-binding</keyword>
<dbReference type="GO" id="GO:0016020">
    <property type="term" value="C:membrane"/>
    <property type="evidence" value="ECO:0007669"/>
    <property type="project" value="TreeGrafter"/>
</dbReference>
<dbReference type="SUPFAM" id="SSF88713">
    <property type="entry name" value="Glycoside hydrolase/deacetylase"/>
    <property type="match status" value="1"/>
</dbReference>
<dbReference type="GO" id="GO:0016810">
    <property type="term" value="F:hydrolase activity, acting on carbon-nitrogen (but not peptide) bonds"/>
    <property type="evidence" value="ECO:0007669"/>
    <property type="project" value="InterPro"/>
</dbReference>
<dbReference type="PANTHER" id="PTHR10587:SF133">
    <property type="entry name" value="CHITIN DEACETYLASE 1-RELATED"/>
    <property type="match status" value="1"/>
</dbReference>
<comment type="function">
    <text evidence="1">Is involved in generating a small heat-stable compound (Nod), an acylated oligomer of N-acetylglucosamine, that stimulates mitosis in various plant protoplasts.</text>
</comment>
<name>A0A501XPU0_9SPHN</name>
<sequence>MLHSSPEYAMFRMLALSCSDDQRRATAFWGEWMRRIALCMALLLSFLCSPSLAAKSQPQFVLTFDDLPSHGPWPVGETPETVSNRLLAALKAAHIRHAYGFINGASAARDPALAQILKDWTAAGYELRNHGWSHQALDTLDAARFRDELLRNEAFIPAGAPKVFRFPYLDTARDTALRDAARTILAEQGYAVAPDDFGAPDWAYNQAWVRCRAAGDTPALARLEAAFLAQLKDSAARARAAAKTHYGRDIPYVLLLHSSAFTAHMLPQALEMLRAEGFTNTSLSEALADPANAASADPRLPFASASLFTRTGERDAEPPFALDNNCPAR</sequence>